<dbReference type="PANTHER" id="PTHR46599">
    <property type="entry name" value="PIGGYBAC TRANSPOSABLE ELEMENT-DERIVED PROTEIN 4"/>
    <property type="match status" value="1"/>
</dbReference>
<evidence type="ECO:0000313" key="3">
    <source>
        <dbReference type="EMBL" id="KAG8233748.1"/>
    </source>
</evidence>
<reference evidence="3" key="1">
    <citation type="submission" date="2013-04" db="EMBL/GenBank/DDBJ databases">
        <authorList>
            <person name="Qu J."/>
            <person name="Murali S.C."/>
            <person name="Bandaranaike D."/>
            <person name="Bellair M."/>
            <person name="Blankenburg K."/>
            <person name="Chao H."/>
            <person name="Dinh H."/>
            <person name="Doddapaneni H."/>
            <person name="Downs B."/>
            <person name="Dugan-Rocha S."/>
            <person name="Elkadiri S."/>
            <person name="Gnanaolivu R.D."/>
            <person name="Hernandez B."/>
            <person name="Javaid M."/>
            <person name="Jayaseelan J.C."/>
            <person name="Lee S."/>
            <person name="Li M."/>
            <person name="Ming W."/>
            <person name="Munidasa M."/>
            <person name="Muniz J."/>
            <person name="Nguyen L."/>
            <person name="Ongeri F."/>
            <person name="Osuji N."/>
            <person name="Pu L.-L."/>
            <person name="Puazo M."/>
            <person name="Qu C."/>
            <person name="Quiroz J."/>
            <person name="Raj R."/>
            <person name="Weissenberger G."/>
            <person name="Xin Y."/>
            <person name="Zou X."/>
            <person name="Han Y."/>
            <person name="Richards S."/>
            <person name="Worley K."/>
            <person name="Muzny D."/>
            <person name="Gibbs R."/>
        </authorList>
    </citation>
    <scope>NUCLEOTIDE SEQUENCE</scope>
    <source>
        <strain evidence="3">Sampled in the wild</strain>
    </source>
</reference>
<dbReference type="OrthoDB" id="6784143at2759"/>
<reference evidence="3" key="2">
    <citation type="submission" date="2017-10" db="EMBL/GenBank/DDBJ databases">
        <title>Ladona fulva Genome sequencing and assembly.</title>
        <authorList>
            <person name="Murali S."/>
            <person name="Richards S."/>
            <person name="Bandaranaike D."/>
            <person name="Bellair M."/>
            <person name="Blankenburg K."/>
            <person name="Chao H."/>
            <person name="Dinh H."/>
            <person name="Doddapaneni H."/>
            <person name="Dugan-Rocha S."/>
            <person name="Elkadiri S."/>
            <person name="Gnanaolivu R."/>
            <person name="Hernandez B."/>
            <person name="Skinner E."/>
            <person name="Javaid M."/>
            <person name="Lee S."/>
            <person name="Li M."/>
            <person name="Ming W."/>
            <person name="Munidasa M."/>
            <person name="Muniz J."/>
            <person name="Nguyen L."/>
            <person name="Hughes D."/>
            <person name="Osuji N."/>
            <person name="Pu L.-L."/>
            <person name="Puazo M."/>
            <person name="Qu C."/>
            <person name="Quiroz J."/>
            <person name="Raj R."/>
            <person name="Weissenberger G."/>
            <person name="Xin Y."/>
            <person name="Zou X."/>
            <person name="Han Y."/>
            <person name="Worley K."/>
            <person name="Muzny D."/>
            <person name="Gibbs R."/>
        </authorList>
    </citation>
    <scope>NUCLEOTIDE SEQUENCE</scope>
    <source>
        <strain evidence="3">Sampled in the wild</strain>
    </source>
</reference>
<dbReference type="Proteomes" id="UP000792457">
    <property type="component" value="Unassembled WGS sequence"/>
</dbReference>
<feature type="domain" description="PiggyBac transposable element-derived protein" evidence="2">
    <location>
        <begin position="150"/>
        <end position="207"/>
    </location>
</feature>
<dbReference type="InterPro" id="IPR029526">
    <property type="entry name" value="PGBD"/>
</dbReference>
<feature type="compositionally biased region" description="Polar residues" evidence="1">
    <location>
        <begin position="43"/>
        <end position="57"/>
    </location>
</feature>
<accession>A0A8K0P689</accession>
<feature type="region of interest" description="Disordered" evidence="1">
    <location>
        <begin position="21"/>
        <end position="110"/>
    </location>
</feature>
<dbReference type="Pfam" id="PF13843">
    <property type="entry name" value="DDE_Tnp_1_7"/>
    <property type="match status" value="1"/>
</dbReference>
<proteinExistence type="predicted"/>
<name>A0A8K0P689_LADFU</name>
<keyword evidence="4" id="KW-1185">Reference proteome</keyword>
<evidence type="ECO:0000259" key="2">
    <source>
        <dbReference type="Pfam" id="PF13843"/>
    </source>
</evidence>
<organism evidence="3 4">
    <name type="scientific">Ladona fulva</name>
    <name type="common">Scarce chaser dragonfly</name>
    <name type="synonym">Libellula fulva</name>
    <dbReference type="NCBI Taxonomy" id="123851"/>
    <lineage>
        <taxon>Eukaryota</taxon>
        <taxon>Metazoa</taxon>
        <taxon>Ecdysozoa</taxon>
        <taxon>Arthropoda</taxon>
        <taxon>Hexapoda</taxon>
        <taxon>Insecta</taxon>
        <taxon>Pterygota</taxon>
        <taxon>Palaeoptera</taxon>
        <taxon>Odonata</taxon>
        <taxon>Epiprocta</taxon>
        <taxon>Anisoptera</taxon>
        <taxon>Libelluloidea</taxon>
        <taxon>Libellulidae</taxon>
        <taxon>Ladona</taxon>
    </lineage>
</organism>
<evidence type="ECO:0000256" key="1">
    <source>
        <dbReference type="SAM" id="MobiDB-lite"/>
    </source>
</evidence>
<protein>
    <recommendedName>
        <fullName evidence="2">PiggyBac transposable element-derived protein domain-containing protein</fullName>
    </recommendedName>
</protein>
<feature type="compositionally biased region" description="Acidic residues" evidence="1">
    <location>
        <begin position="21"/>
        <end position="32"/>
    </location>
</feature>
<comment type="caution">
    <text evidence="3">The sequence shown here is derived from an EMBL/GenBank/DDBJ whole genome shotgun (WGS) entry which is preliminary data.</text>
</comment>
<dbReference type="AlphaFoldDB" id="A0A8K0P689"/>
<dbReference type="EMBL" id="KZ308746">
    <property type="protein sequence ID" value="KAG8233748.1"/>
    <property type="molecule type" value="Genomic_DNA"/>
</dbReference>
<sequence length="207" mass="23511">MTELFRESIKRVLIEVTEEQAFDSDCGGDSDAEDRYTAKLRSPQKSCDSLMPSTSGYSRRKVRKESTDDSASVYSSDTEEESSVSDNDVPEPLPIDTCESSYSDSDEERKEKRDELNFKWFKKSRNHKAFSNSSFKMQTGPKIFPQNIFSPISFVNLILTEVFLSHIVSESNNYASQCDMDLGLTVAELKAWLGIIIYMGFHHLPNV</sequence>
<dbReference type="PANTHER" id="PTHR46599:SF3">
    <property type="entry name" value="PIGGYBAC TRANSPOSABLE ELEMENT-DERIVED PROTEIN 4"/>
    <property type="match status" value="1"/>
</dbReference>
<gene>
    <name evidence="3" type="ORF">J437_LFUL003818</name>
</gene>
<evidence type="ECO:0000313" key="4">
    <source>
        <dbReference type="Proteomes" id="UP000792457"/>
    </source>
</evidence>